<evidence type="ECO:0000256" key="1">
    <source>
        <dbReference type="ARBA" id="ARBA00004123"/>
    </source>
</evidence>
<dbReference type="Gene3D" id="1.10.20.10">
    <property type="entry name" value="Histone, subunit A"/>
    <property type="match status" value="1"/>
</dbReference>
<evidence type="ECO:0000256" key="2">
    <source>
        <dbReference type="ARBA" id="ARBA00007530"/>
    </source>
</evidence>
<keyword evidence="9" id="KW-1185">Reference proteome</keyword>
<keyword evidence="4" id="KW-0804">Transcription</keyword>
<evidence type="ECO:0000256" key="3">
    <source>
        <dbReference type="ARBA" id="ARBA00023015"/>
    </source>
</evidence>
<dbReference type="GO" id="GO:0000124">
    <property type="term" value="C:SAGA complex"/>
    <property type="evidence" value="ECO:0007669"/>
    <property type="project" value="InterPro"/>
</dbReference>
<dbReference type="PANTHER" id="PTHR12264:SF21">
    <property type="entry name" value="TRANSCRIPTION INITIATION FACTOR TFIID SUBUNIT 12"/>
    <property type="match status" value="1"/>
</dbReference>
<feature type="compositionally biased region" description="Low complexity" evidence="6">
    <location>
        <begin position="107"/>
        <end position="127"/>
    </location>
</feature>
<dbReference type="GO" id="GO:0051123">
    <property type="term" value="P:RNA polymerase II preinitiation complex assembly"/>
    <property type="evidence" value="ECO:0007669"/>
    <property type="project" value="TreeGrafter"/>
</dbReference>
<name>A0AA43QI72_9LECA</name>
<comment type="caution">
    <text evidence="8">The sequence shown here is derived from an EMBL/GenBank/DDBJ whole genome shotgun (WGS) entry which is preliminary data.</text>
</comment>
<dbReference type="FunFam" id="1.10.20.10:FF:000037">
    <property type="entry name" value="Transcription initiation factor TFIID subunit 12"/>
    <property type="match status" value="1"/>
</dbReference>
<organism evidence="8 9">
    <name type="scientific">Ramalina farinacea</name>
    <dbReference type="NCBI Taxonomy" id="258253"/>
    <lineage>
        <taxon>Eukaryota</taxon>
        <taxon>Fungi</taxon>
        <taxon>Dikarya</taxon>
        <taxon>Ascomycota</taxon>
        <taxon>Pezizomycotina</taxon>
        <taxon>Lecanoromycetes</taxon>
        <taxon>OSLEUM clade</taxon>
        <taxon>Lecanoromycetidae</taxon>
        <taxon>Lecanorales</taxon>
        <taxon>Lecanorineae</taxon>
        <taxon>Ramalinaceae</taxon>
        <taxon>Ramalina</taxon>
    </lineage>
</organism>
<evidence type="ECO:0000256" key="6">
    <source>
        <dbReference type="SAM" id="MobiDB-lite"/>
    </source>
</evidence>
<feature type="compositionally biased region" description="Low complexity" evidence="6">
    <location>
        <begin position="421"/>
        <end position="434"/>
    </location>
</feature>
<accession>A0AA43QI72</accession>
<gene>
    <name evidence="8" type="primary">TAF12</name>
    <name evidence="8" type="ORF">OHK93_000303</name>
</gene>
<feature type="region of interest" description="Disordered" evidence="6">
    <location>
        <begin position="263"/>
        <end position="472"/>
    </location>
</feature>
<feature type="domain" description="Transcription initiation factor TFIID subunit 12" evidence="7">
    <location>
        <begin position="498"/>
        <end position="573"/>
    </location>
</feature>
<dbReference type="InterPro" id="IPR009072">
    <property type="entry name" value="Histone-fold"/>
</dbReference>
<dbReference type="InterPro" id="IPR003228">
    <property type="entry name" value="TFIID_TAF12_dom"/>
</dbReference>
<feature type="compositionally biased region" description="Polar residues" evidence="6">
    <location>
        <begin position="299"/>
        <end position="365"/>
    </location>
</feature>
<dbReference type="GO" id="GO:0046982">
    <property type="term" value="F:protein heterodimerization activity"/>
    <property type="evidence" value="ECO:0007669"/>
    <property type="project" value="InterPro"/>
</dbReference>
<evidence type="ECO:0000313" key="9">
    <source>
        <dbReference type="Proteomes" id="UP001161017"/>
    </source>
</evidence>
<comment type="similarity">
    <text evidence="2">Belongs to the TAF12 family.</text>
</comment>
<dbReference type="Proteomes" id="UP001161017">
    <property type="component" value="Unassembled WGS sequence"/>
</dbReference>
<dbReference type="GO" id="GO:0005669">
    <property type="term" value="C:transcription factor TFIID complex"/>
    <property type="evidence" value="ECO:0007669"/>
    <property type="project" value="InterPro"/>
</dbReference>
<feature type="compositionally biased region" description="Polar residues" evidence="6">
    <location>
        <begin position="85"/>
        <end position="106"/>
    </location>
</feature>
<evidence type="ECO:0000313" key="8">
    <source>
        <dbReference type="EMBL" id="MDI1485168.1"/>
    </source>
</evidence>
<keyword evidence="3" id="KW-0805">Transcription regulation</keyword>
<feature type="region of interest" description="Disordered" evidence="6">
    <location>
        <begin position="80"/>
        <end position="136"/>
    </location>
</feature>
<dbReference type="Pfam" id="PF03847">
    <property type="entry name" value="TFIID_20kDa"/>
    <property type="match status" value="1"/>
</dbReference>
<proteinExistence type="inferred from homology"/>
<dbReference type="CDD" id="cd07981">
    <property type="entry name" value="HFD_TAF12"/>
    <property type="match status" value="1"/>
</dbReference>
<dbReference type="GO" id="GO:0003677">
    <property type="term" value="F:DNA binding"/>
    <property type="evidence" value="ECO:0007669"/>
    <property type="project" value="TreeGrafter"/>
</dbReference>
<dbReference type="InterPro" id="IPR037794">
    <property type="entry name" value="TAF12"/>
</dbReference>
<dbReference type="AlphaFoldDB" id="A0AA43QI72"/>
<comment type="subcellular location">
    <subcellularLocation>
        <location evidence="1">Nucleus</location>
    </subcellularLocation>
</comment>
<evidence type="ECO:0000256" key="5">
    <source>
        <dbReference type="ARBA" id="ARBA00023242"/>
    </source>
</evidence>
<dbReference type="SUPFAM" id="SSF47113">
    <property type="entry name" value="Histone-fold"/>
    <property type="match status" value="1"/>
</dbReference>
<evidence type="ECO:0000259" key="7">
    <source>
        <dbReference type="Pfam" id="PF03847"/>
    </source>
</evidence>
<dbReference type="EMBL" id="JAPUFD010000001">
    <property type="protein sequence ID" value="MDI1485168.1"/>
    <property type="molecule type" value="Genomic_DNA"/>
</dbReference>
<feature type="compositionally biased region" description="Polar residues" evidence="6">
    <location>
        <begin position="278"/>
        <end position="289"/>
    </location>
</feature>
<dbReference type="PANTHER" id="PTHR12264">
    <property type="entry name" value="TRANSCRIPTION INITIATION FACTOR TFIID SUBUNIT 12"/>
    <property type="match status" value="1"/>
</dbReference>
<feature type="compositionally biased region" description="Polar residues" evidence="6">
    <location>
        <begin position="398"/>
        <end position="414"/>
    </location>
</feature>
<evidence type="ECO:0000256" key="4">
    <source>
        <dbReference type="ARBA" id="ARBA00023163"/>
    </source>
</evidence>
<feature type="compositionally biased region" description="Polar residues" evidence="6">
    <location>
        <begin position="375"/>
        <end position="389"/>
    </location>
</feature>
<reference evidence="8" key="1">
    <citation type="journal article" date="2023" name="Genome Biol. Evol.">
        <title>First Whole Genome Sequence and Flow Cytometry Genome Size Data for the Lichen-Forming Fungus Ramalina farinacea (Ascomycota).</title>
        <authorList>
            <person name="Llewellyn T."/>
            <person name="Mian S."/>
            <person name="Hill R."/>
            <person name="Leitch I.J."/>
            <person name="Gaya E."/>
        </authorList>
    </citation>
    <scope>NUCLEOTIDE SEQUENCE</scope>
    <source>
        <strain evidence="8">LIQ254RAFAR</strain>
    </source>
</reference>
<protein>
    <submittedName>
        <fullName evidence="8">Transcription initiation factor TFIID subunit 12</fullName>
    </submittedName>
</protein>
<dbReference type="GO" id="GO:0017025">
    <property type="term" value="F:TBP-class protein binding"/>
    <property type="evidence" value="ECO:0007669"/>
    <property type="project" value="TreeGrafter"/>
</dbReference>
<keyword evidence="5" id="KW-0539">Nucleus</keyword>
<sequence>MNNNPTTTQAQRIAALKNLVKPDAIPRLPSQLWPEETKTKYFTGVTSLWNAINTSTPDSPQWMNAFNKLVEVTKQIRSMMAKNSGRPTSSDQQMPMSQQAPQLSHGQPQLQQQPQPQSTQAKPAAPAGSGEQGRTTFSQRVIDKVKSHAFVIPPEIQRQGEQASQKCLSDMRMKYANALQKYETFNDRMTQMDNAYRNRQNQGNPFPPHEQEKFQIQRNSFELQREEVRHQLENFVEAQKKIKQDNPQLQTGGVATTMPEAMKREASQNGNPPAVPPQDQQSQAHTVSSALDAARKSIGSASAMSPTHPSASVHNTVNQQPNLHSTTQNNAQHPPAHSNLQNESRLPNNQYNSPRPTALSQSQPDGQVVPLTRESAVQQARSFSQSGMNPSFGPADPQSATQHGHPASNNIHTNNTHREPQQQQQHQQQQQQQQPLSGNHPKMPIPKDLNIPPPQPVSMGQARPTMSNGPHVPGPIGQPAIQKHPGYVLEGEGERVLSKKKLEELVRQVTGSTEADGNEGETLTAEVEEILLQVADDFVDQVIVAACKLAKLRSSSQLELRDLQLILERNYNIRVPGFASDEIRAVRKVAPTVGWTQKLSAVQAAKVTGGKAE</sequence>